<evidence type="ECO:0000313" key="2">
    <source>
        <dbReference type="Proteomes" id="UP001489004"/>
    </source>
</evidence>
<dbReference type="Proteomes" id="UP001489004">
    <property type="component" value="Unassembled WGS sequence"/>
</dbReference>
<organism evidence="1 2">
    <name type="scientific">[Myrmecia] bisecta</name>
    <dbReference type="NCBI Taxonomy" id="41462"/>
    <lineage>
        <taxon>Eukaryota</taxon>
        <taxon>Viridiplantae</taxon>
        <taxon>Chlorophyta</taxon>
        <taxon>core chlorophytes</taxon>
        <taxon>Trebouxiophyceae</taxon>
        <taxon>Trebouxiales</taxon>
        <taxon>Trebouxiaceae</taxon>
        <taxon>Myrmecia</taxon>
    </lineage>
</organism>
<reference evidence="1 2" key="1">
    <citation type="journal article" date="2024" name="Nat. Commun.">
        <title>Phylogenomics reveals the evolutionary origins of lichenization in chlorophyte algae.</title>
        <authorList>
            <person name="Puginier C."/>
            <person name="Libourel C."/>
            <person name="Otte J."/>
            <person name="Skaloud P."/>
            <person name="Haon M."/>
            <person name="Grisel S."/>
            <person name="Petersen M."/>
            <person name="Berrin J.G."/>
            <person name="Delaux P.M."/>
            <person name="Dal Grande F."/>
            <person name="Keller J."/>
        </authorList>
    </citation>
    <scope>NUCLEOTIDE SEQUENCE [LARGE SCALE GENOMIC DNA]</scope>
    <source>
        <strain evidence="1 2">SAG 2043</strain>
    </source>
</reference>
<sequence>MHRGAAGTSVWSWPGLQLRLTGPKALVDRVAADDLEVPACTRPQDVAVAVYFAQSPMEKEMVSADILSSRQGWAVRTAGPQARMKFTTAFCVTLALLTAALTPAYGFDYGKGITSIVSALPENYILTDFKVDKVGDVDVGVGVAVNTVTQEAIAVGGYKPSASNGAVTSANASGSGGRKLLGGSAYFSFASNNPKVVTFNDVNVYQSATASSNGFVVIGSPAIASNAAQIGVSTINVVGN</sequence>
<gene>
    <name evidence="1" type="ORF">WJX72_008947</name>
</gene>
<dbReference type="EMBL" id="JALJOR010000002">
    <property type="protein sequence ID" value="KAK9824253.1"/>
    <property type="molecule type" value="Genomic_DNA"/>
</dbReference>
<keyword evidence="2" id="KW-1185">Reference proteome</keyword>
<dbReference type="AlphaFoldDB" id="A0AAW1QRX4"/>
<accession>A0AAW1QRX4</accession>
<comment type="caution">
    <text evidence="1">The sequence shown here is derived from an EMBL/GenBank/DDBJ whole genome shotgun (WGS) entry which is preliminary data.</text>
</comment>
<protein>
    <submittedName>
        <fullName evidence="1">Uncharacterized protein</fullName>
    </submittedName>
</protein>
<name>A0AAW1QRX4_9CHLO</name>
<evidence type="ECO:0000313" key="1">
    <source>
        <dbReference type="EMBL" id="KAK9824253.1"/>
    </source>
</evidence>
<proteinExistence type="predicted"/>